<evidence type="ECO:0000256" key="7">
    <source>
        <dbReference type="ARBA" id="ARBA00022842"/>
    </source>
</evidence>
<evidence type="ECO:0000256" key="5">
    <source>
        <dbReference type="ARBA" id="ARBA00022777"/>
    </source>
</evidence>
<dbReference type="NCBIfam" id="TIGR00476">
    <property type="entry name" value="selD"/>
    <property type="match status" value="1"/>
</dbReference>
<feature type="binding site" evidence="9">
    <location>
        <position position="66"/>
    </location>
    <ligand>
        <name>Mg(2+)</name>
        <dbReference type="ChEBI" id="CHEBI:18420"/>
    </ligand>
</feature>
<keyword evidence="4 9" id="KW-0547">Nucleotide-binding</keyword>
<evidence type="ECO:0000256" key="8">
    <source>
        <dbReference type="ARBA" id="ARBA00023266"/>
    </source>
</evidence>
<protein>
    <recommendedName>
        <fullName evidence="9">Selenide, water dikinase</fullName>
        <ecNumber evidence="9">2.7.9.3</ecNumber>
    </recommendedName>
    <alternativeName>
        <fullName evidence="9">Selenium donor protein</fullName>
    </alternativeName>
    <alternativeName>
        <fullName evidence="9">Selenophosphate synthase</fullName>
    </alternativeName>
</protein>
<dbReference type="PANTHER" id="PTHR10256">
    <property type="entry name" value="SELENIDE, WATER DIKINASE"/>
    <property type="match status" value="1"/>
</dbReference>
<dbReference type="GO" id="GO:0005737">
    <property type="term" value="C:cytoplasm"/>
    <property type="evidence" value="ECO:0007669"/>
    <property type="project" value="TreeGrafter"/>
</dbReference>
<evidence type="ECO:0000313" key="12">
    <source>
        <dbReference type="EMBL" id="NEU66247.1"/>
    </source>
</evidence>
<dbReference type="GO" id="GO:0000287">
    <property type="term" value="F:magnesium ion binding"/>
    <property type="evidence" value="ECO:0007669"/>
    <property type="project" value="UniProtKB-UniRule"/>
</dbReference>
<dbReference type="NCBIfam" id="NF002098">
    <property type="entry name" value="PRK00943.1"/>
    <property type="match status" value="1"/>
</dbReference>
<evidence type="ECO:0000259" key="10">
    <source>
        <dbReference type="Pfam" id="PF00586"/>
    </source>
</evidence>
<evidence type="ECO:0000256" key="4">
    <source>
        <dbReference type="ARBA" id="ARBA00022741"/>
    </source>
</evidence>
<comment type="cofactor">
    <cofactor evidence="9">
        <name>Mg(2+)</name>
        <dbReference type="ChEBI" id="CHEBI:18420"/>
    </cofactor>
    <text evidence="9">Binds 1 Mg(2+) ion per monomer.</text>
</comment>
<evidence type="ECO:0000313" key="13">
    <source>
        <dbReference type="Proteomes" id="UP000477386"/>
    </source>
</evidence>
<reference evidence="12 13" key="1">
    <citation type="submission" date="2020-02" db="EMBL/GenBank/DDBJ databases">
        <title>Draft genome sequence of two Spirosoma agri KCTC 52727 and Spirosoma terrae KCTC 52035.</title>
        <authorList>
            <person name="Rojas J."/>
            <person name="Ambika Manirajan B."/>
            <person name="Ratering S."/>
            <person name="Suarez C."/>
            <person name="Schnell S."/>
        </authorList>
    </citation>
    <scope>NUCLEOTIDE SEQUENCE [LARGE SCALE GENOMIC DNA]</scope>
    <source>
        <strain evidence="12 13">KCTC 52727</strain>
    </source>
</reference>
<keyword evidence="8 9" id="KW-0711">Selenium</keyword>
<gene>
    <name evidence="9 12" type="primary">selD</name>
    <name evidence="12" type="ORF">GK091_05085</name>
</gene>
<comment type="function">
    <text evidence="9">Synthesizes selenophosphate from selenide and ATP.</text>
</comment>
<dbReference type="FunFam" id="3.90.650.10:FF:000004">
    <property type="entry name" value="Selenide, water dikinase"/>
    <property type="match status" value="1"/>
</dbReference>
<accession>A0A6M0IEI2</accession>
<feature type="domain" description="PurM-like N-terminal" evidence="10">
    <location>
        <begin position="65"/>
        <end position="172"/>
    </location>
</feature>
<evidence type="ECO:0000256" key="9">
    <source>
        <dbReference type="HAMAP-Rule" id="MF_00625"/>
    </source>
</evidence>
<dbReference type="InterPro" id="IPR016188">
    <property type="entry name" value="PurM-like_N"/>
</dbReference>
<evidence type="ECO:0000256" key="2">
    <source>
        <dbReference type="ARBA" id="ARBA00022679"/>
    </source>
</evidence>
<dbReference type="EC" id="2.7.9.3" evidence="9"/>
<keyword evidence="7 9" id="KW-0460">Magnesium</keyword>
<comment type="catalytic activity">
    <reaction evidence="9">
        <text>hydrogenselenide + ATP + H2O = selenophosphate + AMP + phosphate + 2 H(+)</text>
        <dbReference type="Rhea" id="RHEA:18737"/>
        <dbReference type="ChEBI" id="CHEBI:15377"/>
        <dbReference type="ChEBI" id="CHEBI:15378"/>
        <dbReference type="ChEBI" id="CHEBI:16144"/>
        <dbReference type="ChEBI" id="CHEBI:29317"/>
        <dbReference type="ChEBI" id="CHEBI:30616"/>
        <dbReference type="ChEBI" id="CHEBI:43474"/>
        <dbReference type="ChEBI" id="CHEBI:456215"/>
        <dbReference type="EC" id="2.7.9.3"/>
    </reaction>
</comment>
<organism evidence="12 13">
    <name type="scientific">Spirosoma agri</name>
    <dbReference type="NCBI Taxonomy" id="1987381"/>
    <lineage>
        <taxon>Bacteria</taxon>
        <taxon>Pseudomonadati</taxon>
        <taxon>Bacteroidota</taxon>
        <taxon>Cytophagia</taxon>
        <taxon>Cytophagales</taxon>
        <taxon>Cytophagaceae</taxon>
        <taxon>Spirosoma</taxon>
    </lineage>
</organism>
<evidence type="ECO:0000256" key="3">
    <source>
        <dbReference type="ARBA" id="ARBA00022723"/>
    </source>
</evidence>
<dbReference type="InterPro" id="IPR036676">
    <property type="entry name" value="PurM-like_C_sf"/>
</dbReference>
<dbReference type="HAMAP" id="MF_00625">
    <property type="entry name" value="SelD"/>
    <property type="match status" value="1"/>
</dbReference>
<dbReference type="InterPro" id="IPR010918">
    <property type="entry name" value="PurM-like_C_dom"/>
</dbReference>
<comment type="caution">
    <text evidence="12">The sequence shown here is derived from an EMBL/GenBank/DDBJ whole genome shotgun (WGS) entry which is preliminary data.</text>
</comment>
<comment type="subunit">
    <text evidence="9">Homodimer.</text>
</comment>
<dbReference type="Proteomes" id="UP000477386">
    <property type="component" value="Unassembled WGS sequence"/>
</dbReference>
<dbReference type="Gene3D" id="3.90.650.10">
    <property type="entry name" value="PurM-like C-terminal domain"/>
    <property type="match status" value="1"/>
</dbReference>
<feature type="binding site" description="in other chain" evidence="9">
    <location>
        <position position="106"/>
    </location>
    <ligand>
        <name>ATP</name>
        <dbReference type="ChEBI" id="CHEBI:30616"/>
        <note>ligand shared between dimeric partners</note>
    </ligand>
</feature>
<evidence type="ECO:0000256" key="6">
    <source>
        <dbReference type="ARBA" id="ARBA00022840"/>
    </source>
</evidence>
<sequence length="360" mass="38384">MTPTETIPVKLTQYSHGAGCGCKISPKILDQILHSRTVGPGTGVDNQPIDQPQYPTLLVGNDSRDDAAVLDLGNGEAIISTTDFFMPIVDDAFDFGRIASANAISDVYAMGGEPIMAIAILGWPLDKLPPEVAGQVLEGSRAICREAGIPLAGGHSIDSPEPIFGLAVTGRVRIDHLKQNNTATEGCRLYLTKPLGVGILTTAQKKGILKPEHATLAPTQMAKLNSFGAVLGRLPYVKALTDVTGFGLLGHLTEMAEGSGLSAVISFTDVPTLPFVDDYLAQKSFPGGTVRNWDSYGHKITKLTEHQRYILADPQTSGGLLIAVEPNSTAEFERVASENGFSLQSFGELVNQREKVVYVN</sequence>
<feature type="binding site" evidence="9">
    <location>
        <position position="106"/>
    </location>
    <ligand>
        <name>Mg(2+)</name>
        <dbReference type="ChEBI" id="CHEBI:18420"/>
    </ligand>
</feature>
<dbReference type="InterPro" id="IPR023061">
    <property type="entry name" value="SelD_I"/>
</dbReference>
<dbReference type="Pfam" id="PF02769">
    <property type="entry name" value="AIRS_C"/>
    <property type="match status" value="1"/>
</dbReference>
<feature type="binding site" description="in other chain" evidence="9">
    <location>
        <begin position="63"/>
        <end position="65"/>
    </location>
    <ligand>
        <name>ATP</name>
        <dbReference type="ChEBI" id="CHEBI:30616"/>
        <note>ligand shared between dimeric partners</note>
    </ligand>
</feature>
<keyword evidence="5 9" id="KW-0418">Kinase</keyword>
<dbReference type="SUPFAM" id="SSF56042">
    <property type="entry name" value="PurM C-terminal domain-like"/>
    <property type="match status" value="1"/>
</dbReference>
<evidence type="ECO:0000256" key="1">
    <source>
        <dbReference type="ARBA" id="ARBA00008026"/>
    </source>
</evidence>
<dbReference type="GO" id="GO:0004756">
    <property type="term" value="F:selenide, water dikinase activity"/>
    <property type="evidence" value="ECO:0007669"/>
    <property type="project" value="UniProtKB-UniRule"/>
</dbReference>
<feature type="domain" description="PurM-like C-terminal" evidence="11">
    <location>
        <begin position="185"/>
        <end position="359"/>
    </location>
</feature>
<dbReference type="RefSeq" id="WP_164035519.1">
    <property type="nucleotide sequence ID" value="NZ_JAAGNZ010000001.1"/>
</dbReference>
<keyword evidence="2 9" id="KW-0808">Transferase</keyword>
<keyword evidence="13" id="KW-1185">Reference proteome</keyword>
<comment type="similarity">
    <text evidence="1 9">Belongs to the selenophosphate synthase 1 family. Class I subfamily.</text>
</comment>
<dbReference type="PANTHER" id="PTHR10256:SF0">
    <property type="entry name" value="INACTIVE SELENIDE, WATER DIKINASE-LIKE PROTEIN-RELATED"/>
    <property type="match status" value="1"/>
</dbReference>
<dbReference type="FunFam" id="3.30.1330.10:FF:000003">
    <property type="entry name" value="Selenide, water dikinase"/>
    <property type="match status" value="1"/>
</dbReference>
<dbReference type="InterPro" id="IPR036921">
    <property type="entry name" value="PurM-like_N_sf"/>
</dbReference>
<feature type="binding site" description="in other chain" evidence="9">
    <location>
        <position position="83"/>
    </location>
    <ligand>
        <name>ATP</name>
        <dbReference type="ChEBI" id="CHEBI:30616"/>
        <note>ligand shared between dimeric partners</note>
    </ligand>
</feature>
<dbReference type="InterPro" id="IPR004536">
    <property type="entry name" value="SPS/SelD"/>
</dbReference>
<feature type="active site" evidence="9">
    <location>
        <position position="20"/>
    </location>
</feature>
<name>A0A6M0IEI2_9BACT</name>
<dbReference type="PIRSF" id="PIRSF036407">
    <property type="entry name" value="Selenphspht_syn"/>
    <property type="match status" value="1"/>
</dbReference>
<dbReference type="Pfam" id="PF00586">
    <property type="entry name" value="AIRS"/>
    <property type="match status" value="1"/>
</dbReference>
<dbReference type="SUPFAM" id="SSF55326">
    <property type="entry name" value="PurM N-terminal domain-like"/>
    <property type="match status" value="1"/>
</dbReference>
<dbReference type="EMBL" id="JAAGNZ010000001">
    <property type="protein sequence ID" value="NEU66247.1"/>
    <property type="molecule type" value="Genomic_DNA"/>
</dbReference>
<dbReference type="CDD" id="cd02195">
    <property type="entry name" value="SelD"/>
    <property type="match status" value="1"/>
</dbReference>
<feature type="binding site" description="in other chain" evidence="9">
    <location>
        <position position="23"/>
    </location>
    <ligand>
        <name>ATP</name>
        <dbReference type="ChEBI" id="CHEBI:30616"/>
        <note>ligand shared between dimeric partners</note>
    </ligand>
</feature>
<feature type="site" description="Important for catalytic activity" evidence="9">
    <location>
        <position position="23"/>
    </location>
</feature>
<evidence type="ECO:0000259" key="11">
    <source>
        <dbReference type="Pfam" id="PF02769"/>
    </source>
</evidence>
<feature type="binding site" evidence="9">
    <location>
        <begin position="154"/>
        <end position="156"/>
    </location>
    <ligand>
        <name>ATP</name>
        <dbReference type="ChEBI" id="CHEBI:30616"/>
        <note>ligand shared between dimeric partners</note>
    </ligand>
</feature>
<dbReference type="GO" id="GO:0005524">
    <property type="term" value="F:ATP binding"/>
    <property type="evidence" value="ECO:0007669"/>
    <property type="project" value="UniProtKB-UniRule"/>
</dbReference>
<keyword evidence="6 9" id="KW-0067">ATP-binding</keyword>
<dbReference type="Gene3D" id="3.30.1330.10">
    <property type="entry name" value="PurM-like, N-terminal domain"/>
    <property type="match status" value="1"/>
</dbReference>
<dbReference type="GO" id="GO:0016260">
    <property type="term" value="P:selenocysteine biosynthetic process"/>
    <property type="evidence" value="ECO:0007669"/>
    <property type="project" value="InterPro"/>
</dbReference>
<proteinExistence type="inferred from homology"/>
<dbReference type="AlphaFoldDB" id="A0A6M0IEI2"/>
<keyword evidence="3 9" id="KW-0479">Metal-binding</keyword>
<feature type="binding site" evidence="9">
    <location>
        <position position="242"/>
    </location>
    <ligand>
        <name>Mg(2+)</name>
        <dbReference type="ChEBI" id="CHEBI:18420"/>
    </ligand>
</feature>